<feature type="region of interest" description="Disordered" evidence="1">
    <location>
        <begin position="204"/>
        <end position="253"/>
    </location>
</feature>
<gene>
    <name evidence="3" type="ORF">SAMN02745172_00035</name>
</gene>
<sequence length="503" mass="52155">MALPNDLGTRENTISLESVRLTWEFGIHLGEPVYGVTGQYRMPAASAPGYATITNASVCAGNGGIMPGSKPARLSPADLSPAAWAQAMRGVELLSSSVFRVVLVNNTGGPNTRVYLDVSPDSLVQETGSETALSVPASPSWDRLFRVSSGSPSASDPWLSAAQAKAIFQQGVHVREVRLIRPEFDLSALRGAYDAHLRETCTGPVAAAPTDRKEKGGKEAAAPRKAASAPAQQQNAGPKSAAAPPPLDMSLFGQGKAVASGDTAGNTAVASASSSAPSASSSGRGKATASMLLLIDASGSMQGNRLVEAKRAARDAIKRAASVSGTEFSVASFSGECANPRISVLPFTRDVRAADRFIQSIAASGGTPLGPAVSHVNRFMDASRSKDSKTQIIILLADGADSCNDVGEQVARLKREGILFRHETIGLETDATTSEQLRQVAAASGGSYHHADSAEKLAQSFKAATENSRLLDMLGGFGKTDTKRSGTSGQGSVNWDILSGTSQ</sequence>
<dbReference type="STRING" id="1123029.SAMN02745172_00035"/>
<feature type="compositionally biased region" description="Polar residues" evidence="1">
    <location>
        <begin position="485"/>
        <end position="503"/>
    </location>
</feature>
<dbReference type="InterPro" id="IPR036465">
    <property type="entry name" value="vWFA_dom_sf"/>
</dbReference>
<evidence type="ECO:0000259" key="2">
    <source>
        <dbReference type="PROSITE" id="PS50234"/>
    </source>
</evidence>
<reference evidence="3 4" key="1">
    <citation type="submission" date="2016-12" db="EMBL/GenBank/DDBJ databases">
        <authorList>
            <person name="Song W.-J."/>
            <person name="Kurnit D.M."/>
        </authorList>
    </citation>
    <scope>NUCLEOTIDE SEQUENCE [LARGE SCALE GENOMIC DNA]</scope>
    <source>
        <strain evidence="3 4">DSM 19599</strain>
    </source>
</reference>
<evidence type="ECO:0000313" key="4">
    <source>
        <dbReference type="Proteomes" id="UP000186406"/>
    </source>
</evidence>
<name>A0A1M7Z4C9_9HYPH</name>
<proteinExistence type="predicted"/>
<dbReference type="EMBL" id="FRXO01000001">
    <property type="protein sequence ID" value="SHO59709.1"/>
    <property type="molecule type" value="Genomic_DNA"/>
</dbReference>
<dbReference type="AlphaFoldDB" id="A0A1M7Z4C9"/>
<dbReference type="Gene3D" id="3.40.50.410">
    <property type="entry name" value="von Willebrand factor, type A domain"/>
    <property type="match status" value="1"/>
</dbReference>
<dbReference type="Proteomes" id="UP000186406">
    <property type="component" value="Unassembled WGS sequence"/>
</dbReference>
<dbReference type="CDD" id="cd00198">
    <property type="entry name" value="vWFA"/>
    <property type="match status" value="1"/>
</dbReference>
<protein>
    <submittedName>
        <fullName evidence="3">Mg-chelatase subunit ChlD</fullName>
    </submittedName>
</protein>
<dbReference type="InterPro" id="IPR002035">
    <property type="entry name" value="VWF_A"/>
</dbReference>
<accession>A0A1M7Z4C9</accession>
<feature type="compositionally biased region" description="Basic and acidic residues" evidence="1">
    <location>
        <begin position="210"/>
        <end position="222"/>
    </location>
</feature>
<keyword evidence="4" id="KW-1185">Reference proteome</keyword>
<dbReference type="SUPFAM" id="SSF53300">
    <property type="entry name" value="vWA-like"/>
    <property type="match status" value="1"/>
</dbReference>
<dbReference type="RefSeq" id="WP_073625222.1">
    <property type="nucleotide sequence ID" value="NZ_FRXO01000001.1"/>
</dbReference>
<dbReference type="SMART" id="SM00327">
    <property type="entry name" value="VWA"/>
    <property type="match status" value="1"/>
</dbReference>
<feature type="domain" description="VWFA" evidence="2">
    <location>
        <begin position="290"/>
        <end position="474"/>
    </location>
</feature>
<dbReference type="Pfam" id="PF00092">
    <property type="entry name" value="VWA"/>
    <property type="match status" value="1"/>
</dbReference>
<organism evidence="3 4">
    <name type="scientific">Pseudoxanthobacter soli DSM 19599</name>
    <dbReference type="NCBI Taxonomy" id="1123029"/>
    <lineage>
        <taxon>Bacteria</taxon>
        <taxon>Pseudomonadati</taxon>
        <taxon>Pseudomonadota</taxon>
        <taxon>Alphaproteobacteria</taxon>
        <taxon>Hyphomicrobiales</taxon>
        <taxon>Segnochrobactraceae</taxon>
        <taxon>Pseudoxanthobacter</taxon>
    </lineage>
</organism>
<evidence type="ECO:0000256" key="1">
    <source>
        <dbReference type="SAM" id="MobiDB-lite"/>
    </source>
</evidence>
<feature type="region of interest" description="Disordered" evidence="1">
    <location>
        <begin position="480"/>
        <end position="503"/>
    </location>
</feature>
<dbReference type="PROSITE" id="PS50234">
    <property type="entry name" value="VWFA"/>
    <property type="match status" value="1"/>
</dbReference>
<evidence type="ECO:0000313" key="3">
    <source>
        <dbReference type="EMBL" id="SHO59709.1"/>
    </source>
</evidence>